<dbReference type="PIRSF" id="PIRSF036990">
    <property type="entry name" value="UCP036990_CBS_BON"/>
    <property type="match status" value="1"/>
</dbReference>
<feature type="domain" description="BON" evidence="3">
    <location>
        <begin position="154"/>
        <end position="223"/>
    </location>
</feature>
<gene>
    <name evidence="5" type="ORF">ACFOWE_20170</name>
</gene>
<accession>A0ABV8IBT3</accession>
<dbReference type="EMBL" id="JBHSBM010000023">
    <property type="protein sequence ID" value="MFC4060626.1"/>
    <property type="molecule type" value="Genomic_DNA"/>
</dbReference>
<dbReference type="Pfam" id="PF00571">
    <property type="entry name" value="CBS"/>
    <property type="match status" value="2"/>
</dbReference>
<dbReference type="PROSITE" id="PS50914">
    <property type="entry name" value="BON"/>
    <property type="match status" value="1"/>
</dbReference>
<evidence type="ECO:0000313" key="6">
    <source>
        <dbReference type="Proteomes" id="UP001595850"/>
    </source>
</evidence>
<evidence type="ECO:0000256" key="1">
    <source>
        <dbReference type="ARBA" id="ARBA00023122"/>
    </source>
</evidence>
<evidence type="ECO:0000259" key="4">
    <source>
        <dbReference type="PROSITE" id="PS51371"/>
    </source>
</evidence>
<comment type="caution">
    <text evidence="5">The sequence shown here is derived from an EMBL/GenBank/DDBJ whole genome shotgun (WGS) entry which is preliminary data.</text>
</comment>
<dbReference type="InterPro" id="IPR000644">
    <property type="entry name" value="CBS_dom"/>
</dbReference>
<dbReference type="SUPFAM" id="SSF54631">
    <property type="entry name" value="CBS-domain pair"/>
    <property type="match status" value="1"/>
</dbReference>
<keyword evidence="1 2" id="KW-0129">CBS domain</keyword>
<dbReference type="InterPro" id="IPR051257">
    <property type="entry name" value="Diverse_CBS-Domain"/>
</dbReference>
<dbReference type="Gene3D" id="3.30.1340.30">
    <property type="match status" value="1"/>
</dbReference>
<organism evidence="5 6">
    <name type="scientific">Planomonospora corallina</name>
    <dbReference type="NCBI Taxonomy" id="1806052"/>
    <lineage>
        <taxon>Bacteria</taxon>
        <taxon>Bacillati</taxon>
        <taxon>Actinomycetota</taxon>
        <taxon>Actinomycetes</taxon>
        <taxon>Streptosporangiales</taxon>
        <taxon>Streptosporangiaceae</taxon>
        <taxon>Planomonospora</taxon>
    </lineage>
</organism>
<sequence length="237" mass="25983">MKVTVKNVMTVDVAAVTANAPFHTIAELLIDRGVSGVPVVDADQRVVGVVSEADLLRKEEFKERYYGEEYRPPLRTRLRHHLAADGDVQRRAAGETAEELMTSPAVTVTPSSSVIMAARLMDRHGVKRLPVVGDDGVLLGIVSRRDLIRVFVRSDHEIERRVREDVIVRNLWADPQSVRITVREGVVTLSGELETRSQAATAVHVTRNLDGVVDVIDELGWGKDDVAPVPTAWGGAA</sequence>
<dbReference type="PROSITE" id="PS51371">
    <property type="entry name" value="CBS"/>
    <property type="match status" value="2"/>
</dbReference>
<dbReference type="RefSeq" id="WP_377290052.1">
    <property type="nucleotide sequence ID" value="NZ_JBHSBM010000023.1"/>
</dbReference>
<dbReference type="Gene3D" id="3.10.580.10">
    <property type="entry name" value="CBS-domain"/>
    <property type="match status" value="1"/>
</dbReference>
<dbReference type="SMART" id="SM00116">
    <property type="entry name" value="CBS"/>
    <property type="match status" value="2"/>
</dbReference>
<dbReference type="CDD" id="cd04586">
    <property type="entry name" value="CBS_pair_BON_assoc"/>
    <property type="match status" value="1"/>
</dbReference>
<evidence type="ECO:0000313" key="5">
    <source>
        <dbReference type="EMBL" id="MFC4060626.1"/>
    </source>
</evidence>
<dbReference type="InterPro" id="IPR046342">
    <property type="entry name" value="CBS_dom_sf"/>
</dbReference>
<name>A0ABV8IBT3_9ACTN</name>
<dbReference type="Pfam" id="PF04972">
    <property type="entry name" value="BON"/>
    <property type="match status" value="1"/>
</dbReference>
<reference evidence="6" key="1">
    <citation type="journal article" date="2019" name="Int. J. Syst. Evol. Microbiol.">
        <title>The Global Catalogue of Microorganisms (GCM) 10K type strain sequencing project: providing services to taxonomists for standard genome sequencing and annotation.</title>
        <authorList>
            <consortium name="The Broad Institute Genomics Platform"/>
            <consortium name="The Broad Institute Genome Sequencing Center for Infectious Disease"/>
            <person name="Wu L."/>
            <person name="Ma J."/>
        </authorList>
    </citation>
    <scope>NUCLEOTIDE SEQUENCE [LARGE SCALE GENOMIC DNA]</scope>
    <source>
        <strain evidence="6">TBRC 4489</strain>
    </source>
</reference>
<evidence type="ECO:0000256" key="2">
    <source>
        <dbReference type="PROSITE-ProRule" id="PRU00703"/>
    </source>
</evidence>
<dbReference type="InterPro" id="IPR007055">
    <property type="entry name" value="BON_dom"/>
</dbReference>
<evidence type="ECO:0000259" key="3">
    <source>
        <dbReference type="PROSITE" id="PS50914"/>
    </source>
</evidence>
<dbReference type="PANTHER" id="PTHR43080">
    <property type="entry name" value="CBS DOMAIN-CONTAINING PROTEIN CBSX3, MITOCHONDRIAL"/>
    <property type="match status" value="1"/>
</dbReference>
<dbReference type="InterPro" id="IPR017080">
    <property type="entry name" value="UCP036990_CBS_BON"/>
</dbReference>
<protein>
    <submittedName>
        <fullName evidence="5">CBS domain-containing protein</fullName>
    </submittedName>
</protein>
<feature type="domain" description="CBS" evidence="4">
    <location>
        <begin position="9"/>
        <end position="69"/>
    </location>
</feature>
<dbReference type="Proteomes" id="UP001595850">
    <property type="component" value="Unassembled WGS sequence"/>
</dbReference>
<feature type="domain" description="CBS" evidence="4">
    <location>
        <begin position="101"/>
        <end position="158"/>
    </location>
</feature>
<keyword evidence="6" id="KW-1185">Reference proteome</keyword>
<dbReference type="PANTHER" id="PTHR43080:SF29">
    <property type="entry name" value="OS02G0818000 PROTEIN"/>
    <property type="match status" value="1"/>
</dbReference>
<proteinExistence type="predicted"/>